<protein>
    <submittedName>
        <fullName evidence="2">Aldehyde dehydrogenase</fullName>
    </submittedName>
</protein>
<evidence type="ECO:0000313" key="2">
    <source>
        <dbReference type="EMBL" id="PVX28784.1"/>
    </source>
</evidence>
<evidence type="ECO:0000259" key="1">
    <source>
        <dbReference type="SMART" id="SM01008"/>
    </source>
</evidence>
<dbReference type="Pfam" id="PF20256">
    <property type="entry name" value="MoCoBD_2"/>
    <property type="match status" value="2"/>
</dbReference>
<feature type="domain" description="Aldehyde oxidase/xanthine dehydrogenase a/b hammerhead" evidence="1">
    <location>
        <begin position="209"/>
        <end position="287"/>
    </location>
</feature>
<name>A0A2U0SBU2_9SPHN</name>
<dbReference type="InterPro" id="IPR000674">
    <property type="entry name" value="Ald_Oxase/Xan_DH_a/b"/>
</dbReference>
<dbReference type="InterPro" id="IPR006311">
    <property type="entry name" value="TAT_signal"/>
</dbReference>
<evidence type="ECO:0000313" key="3">
    <source>
        <dbReference type="Proteomes" id="UP000245890"/>
    </source>
</evidence>
<dbReference type="SUPFAM" id="SSF56003">
    <property type="entry name" value="Molybdenum cofactor-binding domain"/>
    <property type="match status" value="2"/>
</dbReference>
<accession>A0A2U0SBU2</accession>
<dbReference type="Pfam" id="PF02738">
    <property type="entry name" value="MoCoBD_1"/>
    <property type="match status" value="1"/>
</dbReference>
<proteinExistence type="predicted"/>
<dbReference type="OrthoDB" id="9767994at2"/>
<dbReference type="PANTHER" id="PTHR47495">
    <property type="entry name" value="ALDEHYDE DEHYDROGENASE"/>
    <property type="match status" value="1"/>
</dbReference>
<dbReference type="SMART" id="SM01008">
    <property type="entry name" value="Ald_Xan_dh_C"/>
    <property type="match status" value="1"/>
</dbReference>
<sequence length="714" mass="75569">MNAATPTRRQLLRGMAAGGFILAVGIAGNRIAVAGDTSTGAVFAPDAFIRIGTDGATTLIMPQVEMGQGIYTTLAMLIAEELDVDLATVTLAEAPPSDALYGNPIFKIQVTGGSTSVRGYFLPMRRAGAAARTMLVQSAAARWNVDPASCSTELGTIRHAASGRTIGYGAVAGAAARLKPPAEVQLKDTRHFRLIGKPHHRLDTAHKVDGSLQYGIDVMPEGVKFATLCASPVLGGKVAHVDDSQARALPGVRQIVVLDNIVAVVGDHMWAAKQGLDALAITWDDGANAAVSTETLWQGLQAAATQQGVAVTKGAAVEANGADVVSARYEIPMLAHAPMEPMNCTVHVKPGACELWVGTQVSTKAQRIAAQVLGIPPEAVTLNNHLIGGGFGRRLEVDMVERAVRVAQHVDGPVKIVWTREEDIQKAMYRSVYGSWMGAELQDGKPVAWSHKVVGPAEVARFLPPAFKNGIDSDAVDGAVETPYLLPNPAITYVRHEPVGIQTCFWRGVGPNNNVFSTECFVDLLAKKAGKDPLDYRRSLTDPKGRAHHVLDLAAEKAGWSMPLPARAGRGICLQFAFGSYLATIAEVAVDDDGTVRVQRLVTAVDCGIIVNPDGVVAQIQGGHVFGLSAVLHQQITLEKGRVQQSNFHDYRVLRIDEMPQIDVILVPSAEAPGGIGEPGTVSVQPAVANAVYAATGVQLTRMPIDPALLARKA</sequence>
<comment type="caution">
    <text evidence="2">The sequence shown here is derived from an EMBL/GenBank/DDBJ whole genome shotgun (WGS) entry which is preliminary data.</text>
</comment>
<dbReference type="Gene3D" id="3.90.1170.50">
    <property type="entry name" value="Aldehyde oxidase/xanthine dehydrogenase, a/b hammerhead"/>
    <property type="match status" value="1"/>
</dbReference>
<dbReference type="EMBL" id="QENQ01000001">
    <property type="protein sequence ID" value="PVX28784.1"/>
    <property type="molecule type" value="Genomic_DNA"/>
</dbReference>
<dbReference type="PANTHER" id="PTHR47495:SF2">
    <property type="entry name" value="ALDEHYDE DEHYDROGENASE"/>
    <property type="match status" value="1"/>
</dbReference>
<dbReference type="InterPro" id="IPR037165">
    <property type="entry name" value="AldOxase/xan_DH_Mopterin-bd_sf"/>
</dbReference>
<dbReference type="PIRSF" id="PIRSF036389">
    <property type="entry name" value="IOR_B"/>
    <property type="match status" value="1"/>
</dbReference>
<dbReference type="AlphaFoldDB" id="A0A2U0SBU2"/>
<dbReference type="Proteomes" id="UP000245890">
    <property type="component" value="Unassembled WGS sequence"/>
</dbReference>
<dbReference type="RefSeq" id="WP_116468229.1">
    <property type="nucleotide sequence ID" value="NZ_QENQ01000001.1"/>
</dbReference>
<keyword evidence="3" id="KW-1185">Reference proteome</keyword>
<organism evidence="2 3">
    <name type="scientific">Sphingomonas pokkalii</name>
    <dbReference type="NCBI Taxonomy" id="2175090"/>
    <lineage>
        <taxon>Bacteria</taxon>
        <taxon>Pseudomonadati</taxon>
        <taxon>Pseudomonadota</taxon>
        <taxon>Alphaproteobacteria</taxon>
        <taxon>Sphingomonadales</taxon>
        <taxon>Sphingomonadaceae</taxon>
        <taxon>Sphingomonas</taxon>
    </lineage>
</organism>
<dbReference type="InterPro" id="IPR046867">
    <property type="entry name" value="AldOxase/xan_DH_MoCoBD2"/>
</dbReference>
<dbReference type="InterPro" id="IPR012368">
    <property type="entry name" value="OxRdtase_Mopterin-bd_su_IorB"/>
</dbReference>
<dbReference type="GO" id="GO:0016491">
    <property type="term" value="F:oxidoreductase activity"/>
    <property type="evidence" value="ECO:0007669"/>
    <property type="project" value="InterPro"/>
</dbReference>
<reference evidence="2 3" key="1">
    <citation type="submission" date="2018-05" db="EMBL/GenBank/DDBJ databases">
        <title>Description of Sphingomonas pokkalii sp nov, isolated from the rhizosphere of saline tolerant pokkali rice and its draft genome analysis.</title>
        <authorList>
            <person name="Menon R."/>
            <person name="Kumari S."/>
            <person name="Rameshkumar N."/>
        </authorList>
    </citation>
    <scope>NUCLEOTIDE SEQUENCE [LARGE SCALE GENOMIC DNA]</scope>
    <source>
        <strain evidence="2 3">L3B27</strain>
    </source>
</reference>
<dbReference type="InterPro" id="IPR008274">
    <property type="entry name" value="AldOxase/xan_DH_MoCoBD1"/>
</dbReference>
<dbReference type="InterPro" id="IPR052516">
    <property type="entry name" value="N-heterocyclic_Hydroxylase"/>
</dbReference>
<gene>
    <name evidence="2" type="ORF">DD559_05130</name>
</gene>
<dbReference type="Gene3D" id="3.30.365.10">
    <property type="entry name" value="Aldehyde oxidase/xanthine dehydrogenase, molybdopterin binding domain"/>
    <property type="match status" value="3"/>
</dbReference>
<dbReference type="PROSITE" id="PS51318">
    <property type="entry name" value="TAT"/>
    <property type="match status" value="1"/>
</dbReference>